<accession>A0A497E4S8</accession>
<reference evidence="1 2" key="1">
    <citation type="submission" date="2018-06" db="EMBL/GenBank/DDBJ databases">
        <title>Extensive metabolic versatility and redundancy in microbially diverse, dynamic hydrothermal sediments.</title>
        <authorList>
            <person name="Dombrowski N."/>
            <person name="Teske A."/>
            <person name="Baker B.J."/>
        </authorList>
    </citation>
    <scope>NUCLEOTIDE SEQUENCE [LARGE SCALE GENOMIC DNA]</scope>
    <source>
        <strain evidence="1">B47_G16</strain>
    </source>
</reference>
<gene>
    <name evidence="1" type="ORF">DRJ00_03725</name>
</gene>
<evidence type="ECO:0000313" key="1">
    <source>
        <dbReference type="EMBL" id="RLE09643.1"/>
    </source>
</evidence>
<sequence length="139" mass="15985">EGVVKDNCSFYQTNSLGFFLTVSKELKGFYLHGGINHSLENDPGKSSISAFLAADVQLTPKIMVKLEYNDIFHGQIKYSDLFKNIDSDQLYRKSGGEFNLGFRWQYTPEFSLEFDLRDLTQCYPSSSNRIFRISYCGKF</sequence>
<organism evidence="1 2">
    <name type="scientific">Aerophobetes bacterium</name>
    <dbReference type="NCBI Taxonomy" id="2030807"/>
    <lineage>
        <taxon>Bacteria</taxon>
        <taxon>Candidatus Aerophobota</taxon>
    </lineage>
</organism>
<feature type="non-terminal residue" evidence="1">
    <location>
        <position position="1"/>
    </location>
</feature>
<comment type="caution">
    <text evidence="1">The sequence shown here is derived from an EMBL/GenBank/DDBJ whole genome shotgun (WGS) entry which is preliminary data.</text>
</comment>
<dbReference type="Proteomes" id="UP000279422">
    <property type="component" value="Unassembled WGS sequence"/>
</dbReference>
<protein>
    <submittedName>
        <fullName evidence="1">Uncharacterized protein</fullName>
    </submittedName>
</protein>
<name>A0A497E4S8_UNCAE</name>
<proteinExistence type="predicted"/>
<dbReference type="EMBL" id="QMPZ01000036">
    <property type="protein sequence ID" value="RLE09643.1"/>
    <property type="molecule type" value="Genomic_DNA"/>
</dbReference>
<dbReference type="AlphaFoldDB" id="A0A497E4S8"/>
<evidence type="ECO:0000313" key="2">
    <source>
        <dbReference type="Proteomes" id="UP000279422"/>
    </source>
</evidence>